<dbReference type="InterPro" id="IPR036010">
    <property type="entry name" value="2Fe-2S_ferredoxin-like_sf"/>
</dbReference>
<dbReference type="Pfam" id="PF13085">
    <property type="entry name" value="Fer2_3"/>
    <property type="match status" value="1"/>
</dbReference>
<dbReference type="GO" id="GO:0022904">
    <property type="term" value="P:respiratory electron transport chain"/>
    <property type="evidence" value="ECO:0007669"/>
    <property type="project" value="TreeGrafter"/>
</dbReference>
<evidence type="ECO:0000313" key="7">
    <source>
        <dbReference type="Proteomes" id="UP000260644"/>
    </source>
</evidence>
<dbReference type="InterPro" id="IPR025192">
    <property type="entry name" value="Succ_DH/fum_Rdtase_N"/>
</dbReference>
<evidence type="ECO:0000259" key="5">
    <source>
        <dbReference type="PROSITE" id="PS51379"/>
    </source>
</evidence>
<keyword evidence="7" id="KW-1185">Reference proteome</keyword>
<dbReference type="InterPro" id="IPR001041">
    <property type="entry name" value="2Fe-2S_ferredoxin-type"/>
</dbReference>
<dbReference type="SUPFAM" id="SSF46548">
    <property type="entry name" value="alpha-helical ferredoxin"/>
    <property type="match status" value="1"/>
</dbReference>
<comment type="cofactor">
    <cofactor evidence="3">
        <name>[2Fe-2S] cluster</name>
        <dbReference type="ChEBI" id="CHEBI:190135"/>
    </cofactor>
</comment>
<dbReference type="InterPro" id="IPR006058">
    <property type="entry name" value="2Fe2S_fd_BS"/>
</dbReference>
<evidence type="ECO:0000259" key="4">
    <source>
        <dbReference type="PROSITE" id="PS51085"/>
    </source>
</evidence>
<proteinExistence type="inferred from homology"/>
<reference evidence="6 7" key="1">
    <citation type="submission" date="2018-07" db="EMBL/GenBank/DDBJ databases">
        <title>Chitinophaga K2CV101002-2 sp. nov., isolated from a monsoon evergreen broad-leaved forest soil.</title>
        <authorList>
            <person name="Lv Y."/>
        </authorList>
    </citation>
    <scope>NUCLEOTIDE SEQUENCE [LARGE SCALE GENOMIC DNA]</scope>
    <source>
        <strain evidence="6 7">GDMCC 1.1288</strain>
    </source>
</reference>
<evidence type="ECO:0000256" key="1">
    <source>
        <dbReference type="ARBA" id="ARBA00001927"/>
    </source>
</evidence>
<dbReference type="InterPro" id="IPR012675">
    <property type="entry name" value="Beta-grasp_dom_sf"/>
</dbReference>
<feature type="domain" description="2Fe-2S ferredoxin-type" evidence="4">
    <location>
        <begin position="18"/>
        <end position="102"/>
    </location>
</feature>
<evidence type="ECO:0000256" key="3">
    <source>
        <dbReference type="ARBA" id="ARBA00034078"/>
    </source>
</evidence>
<dbReference type="Pfam" id="PF13183">
    <property type="entry name" value="Fer4_8"/>
    <property type="match status" value="1"/>
</dbReference>
<comment type="caution">
    <text evidence="6">The sequence shown here is derived from an EMBL/GenBank/DDBJ whole genome shotgun (WGS) entry which is preliminary data.</text>
</comment>
<dbReference type="SUPFAM" id="SSF54292">
    <property type="entry name" value="2Fe-2S ferredoxin-like"/>
    <property type="match status" value="1"/>
</dbReference>
<dbReference type="AlphaFoldDB" id="A0A3E1YBA5"/>
<dbReference type="PROSITE" id="PS51085">
    <property type="entry name" value="2FE2S_FER_2"/>
    <property type="match status" value="1"/>
</dbReference>
<dbReference type="NCBIfam" id="NF005746">
    <property type="entry name" value="PRK07570.1"/>
    <property type="match status" value="1"/>
</dbReference>
<comment type="cofactor">
    <cofactor evidence="1">
        <name>[3Fe-4S] cluster</name>
        <dbReference type="ChEBI" id="CHEBI:21137"/>
    </cofactor>
</comment>
<gene>
    <name evidence="6" type="ORF">DVR12_09820</name>
</gene>
<dbReference type="Proteomes" id="UP000260644">
    <property type="component" value="Unassembled WGS sequence"/>
</dbReference>
<dbReference type="OrthoDB" id="9804391at2"/>
<dbReference type="GO" id="GO:0051537">
    <property type="term" value="F:2 iron, 2 sulfur cluster binding"/>
    <property type="evidence" value="ECO:0007669"/>
    <property type="project" value="InterPro"/>
</dbReference>
<organism evidence="6 7">
    <name type="scientific">Chitinophaga silvatica</name>
    <dbReference type="NCBI Taxonomy" id="2282649"/>
    <lineage>
        <taxon>Bacteria</taxon>
        <taxon>Pseudomonadati</taxon>
        <taxon>Bacteroidota</taxon>
        <taxon>Chitinophagia</taxon>
        <taxon>Chitinophagales</taxon>
        <taxon>Chitinophagaceae</taxon>
        <taxon>Chitinophaga</taxon>
    </lineage>
</organism>
<dbReference type="Gene3D" id="3.10.20.30">
    <property type="match status" value="1"/>
</dbReference>
<dbReference type="PROSITE" id="PS00197">
    <property type="entry name" value="2FE2S_FER_1"/>
    <property type="match status" value="1"/>
</dbReference>
<dbReference type="PANTHER" id="PTHR11921:SF41">
    <property type="entry name" value="SUCCINATE DEHYDROGENASE"/>
    <property type="match status" value="1"/>
</dbReference>
<dbReference type="InterPro" id="IPR050573">
    <property type="entry name" value="SDH/FRD_Iron-Sulfur"/>
</dbReference>
<feature type="domain" description="4Fe-4S ferredoxin-type" evidence="5">
    <location>
        <begin position="150"/>
        <end position="180"/>
    </location>
</feature>
<dbReference type="PANTHER" id="PTHR11921">
    <property type="entry name" value="SUCCINATE DEHYDROGENASE IRON-SULFUR PROTEIN"/>
    <property type="match status" value="1"/>
</dbReference>
<comment type="similarity">
    <text evidence="2">Belongs to the succinate dehydrogenase/fumarate reductase iron-sulfur protein family.</text>
</comment>
<dbReference type="PROSITE" id="PS51379">
    <property type="entry name" value="4FE4S_FER_2"/>
    <property type="match status" value="1"/>
</dbReference>
<dbReference type="InterPro" id="IPR017896">
    <property type="entry name" value="4Fe4S_Fe-S-bd"/>
</dbReference>
<dbReference type="EMBL" id="QPMM01000004">
    <property type="protein sequence ID" value="RFS23308.1"/>
    <property type="molecule type" value="Genomic_DNA"/>
</dbReference>
<sequence length="248" mass="27224">MNIRLKIWRQEHEGDAGKMVDYSLNDISSDMSFLEMLDTLNEQLIQKNERTIEFDHDCREGICGQCGVMINGRPHGPLTNTTTCQLHMRTFKDNELIVIEPFRATAFPVKCDLKVDRSAFDRIIQAGGFISVNTGQAPEANDIPIGSPVAESAFDAAACIGCGACVAVCKNASAALFTSAKISHLVLLPQGKIEAAARVKNMVEQMDNEGFGHCSNTEACEVACPQAISVLHIARMNYEYNKLQVLKK</sequence>
<accession>A0A3E1YBA5</accession>
<name>A0A3E1YBA5_9BACT</name>
<evidence type="ECO:0000313" key="6">
    <source>
        <dbReference type="EMBL" id="RFS23308.1"/>
    </source>
</evidence>
<dbReference type="GO" id="GO:0009055">
    <property type="term" value="F:electron transfer activity"/>
    <property type="evidence" value="ECO:0007669"/>
    <property type="project" value="InterPro"/>
</dbReference>
<dbReference type="Gene3D" id="1.10.1060.10">
    <property type="entry name" value="Alpha-helical ferredoxin"/>
    <property type="match status" value="1"/>
</dbReference>
<dbReference type="InterPro" id="IPR009051">
    <property type="entry name" value="Helical_ferredxn"/>
</dbReference>
<dbReference type="GO" id="GO:0009060">
    <property type="term" value="P:aerobic respiration"/>
    <property type="evidence" value="ECO:0007669"/>
    <property type="project" value="TreeGrafter"/>
</dbReference>
<protein>
    <submittedName>
        <fullName evidence="6">Succinate dehydrogenase/fumarate reductase iron-sulfur subunit</fullName>
    </submittedName>
</protein>
<dbReference type="RefSeq" id="WP_116975501.1">
    <property type="nucleotide sequence ID" value="NZ_QPMM01000004.1"/>
</dbReference>
<evidence type="ECO:0000256" key="2">
    <source>
        <dbReference type="ARBA" id="ARBA00009433"/>
    </source>
</evidence>